<protein>
    <recommendedName>
        <fullName evidence="4 10">Pectate lyase</fullName>
        <ecNumber evidence="4 10">4.2.2.2</ecNumber>
    </recommendedName>
</protein>
<accession>A0ABR2D5K4</accession>
<keyword evidence="6 10" id="KW-0732">Signal</keyword>
<dbReference type="InterPro" id="IPR012334">
    <property type="entry name" value="Pectin_lyas_fold"/>
</dbReference>
<dbReference type="InterPro" id="IPR002022">
    <property type="entry name" value="Pec_lyase"/>
</dbReference>
<dbReference type="EMBL" id="JBBPBM010000036">
    <property type="protein sequence ID" value="KAK8530057.1"/>
    <property type="molecule type" value="Genomic_DNA"/>
</dbReference>
<dbReference type="Proteomes" id="UP001472677">
    <property type="component" value="Unassembled WGS sequence"/>
</dbReference>
<evidence type="ECO:0000256" key="3">
    <source>
        <dbReference type="ARBA" id="ARBA00010980"/>
    </source>
</evidence>
<dbReference type="PANTHER" id="PTHR31683:SF208">
    <property type="entry name" value="PECTATE LYASE"/>
    <property type="match status" value="1"/>
</dbReference>
<dbReference type="Gene3D" id="2.160.20.10">
    <property type="entry name" value="Single-stranded right-handed beta-helix, Pectin lyase-like"/>
    <property type="match status" value="1"/>
</dbReference>
<comment type="similarity">
    <text evidence="3 10">Belongs to the polysaccharide lyase 1 family.</text>
</comment>
<evidence type="ECO:0000313" key="13">
    <source>
        <dbReference type="Proteomes" id="UP001472677"/>
    </source>
</evidence>
<evidence type="ECO:0000256" key="1">
    <source>
        <dbReference type="ARBA" id="ARBA00000695"/>
    </source>
</evidence>
<gene>
    <name evidence="12" type="ORF">V6N12_060815</name>
</gene>
<evidence type="ECO:0000256" key="4">
    <source>
        <dbReference type="ARBA" id="ARBA00012272"/>
    </source>
</evidence>
<name>A0ABR2D5K4_9ROSI</name>
<keyword evidence="7 10" id="KW-0106">Calcium</keyword>
<keyword evidence="8" id="KW-0325">Glycoprotein</keyword>
<dbReference type="PANTHER" id="PTHR31683">
    <property type="entry name" value="PECTATE LYASE 18-RELATED"/>
    <property type="match status" value="1"/>
</dbReference>
<evidence type="ECO:0000313" key="12">
    <source>
        <dbReference type="EMBL" id="KAK8530057.1"/>
    </source>
</evidence>
<feature type="chain" id="PRO_5044978800" description="Pectate lyase" evidence="10">
    <location>
        <begin position="28"/>
        <end position="443"/>
    </location>
</feature>
<dbReference type="InterPro" id="IPR007524">
    <property type="entry name" value="Pec_lyase_N"/>
</dbReference>
<dbReference type="Pfam" id="PF00544">
    <property type="entry name" value="Pectate_lyase_4"/>
    <property type="match status" value="1"/>
</dbReference>
<evidence type="ECO:0000256" key="7">
    <source>
        <dbReference type="ARBA" id="ARBA00022837"/>
    </source>
</evidence>
<dbReference type="InterPro" id="IPR011050">
    <property type="entry name" value="Pectin_lyase_fold/virulence"/>
</dbReference>
<dbReference type="SMART" id="SM00656">
    <property type="entry name" value="Amb_all"/>
    <property type="match status" value="1"/>
</dbReference>
<dbReference type="Pfam" id="PF04431">
    <property type="entry name" value="Pec_lyase_N"/>
    <property type="match status" value="1"/>
</dbReference>
<evidence type="ECO:0000256" key="2">
    <source>
        <dbReference type="ARBA" id="ARBA00005220"/>
    </source>
</evidence>
<keyword evidence="9 10" id="KW-0456">Lyase</keyword>
<evidence type="ECO:0000259" key="11">
    <source>
        <dbReference type="SMART" id="SM00656"/>
    </source>
</evidence>
<proteinExistence type="inferred from homology"/>
<evidence type="ECO:0000256" key="5">
    <source>
        <dbReference type="ARBA" id="ARBA00022723"/>
    </source>
</evidence>
<evidence type="ECO:0000256" key="9">
    <source>
        <dbReference type="ARBA" id="ARBA00023239"/>
    </source>
</evidence>
<feature type="signal peptide" evidence="10">
    <location>
        <begin position="1"/>
        <end position="27"/>
    </location>
</feature>
<comment type="caution">
    <text evidence="12">The sequence shown here is derived from an EMBL/GenBank/DDBJ whole genome shotgun (WGS) entry which is preliminary data.</text>
</comment>
<keyword evidence="13" id="KW-1185">Reference proteome</keyword>
<dbReference type="SUPFAM" id="SSF51126">
    <property type="entry name" value="Pectin lyase-like"/>
    <property type="match status" value="1"/>
</dbReference>
<evidence type="ECO:0000256" key="6">
    <source>
        <dbReference type="ARBA" id="ARBA00022729"/>
    </source>
</evidence>
<dbReference type="EC" id="4.2.2.2" evidence="4 10"/>
<comment type="pathway">
    <text evidence="2 10">Glycan metabolism; pectin degradation; 2-dehydro-3-deoxy-D-gluconate from pectin: step 2/5.</text>
</comment>
<comment type="cofactor">
    <cofactor evidence="10">
        <name>Ca(2+)</name>
        <dbReference type="ChEBI" id="CHEBI:29108"/>
    </cofactor>
    <text evidence="10">Binds 1 Ca(2+) ion. Required for its activity.</text>
</comment>
<organism evidence="12 13">
    <name type="scientific">Hibiscus sabdariffa</name>
    <name type="common">roselle</name>
    <dbReference type="NCBI Taxonomy" id="183260"/>
    <lineage>
        <taxon>Eukaryota</taxon>
        <taxon>Viridiplantae</taxon>
        <taxon>Streptophyta</taxon>
        <taxon>Embryophyta</taxon>
        <taxon>Tracheophyta</taxon>
        <taxon>Spermatophyta</taxon>
        <taxon>Magnoliopsida</taxon>
        <taxon>eudicotyledons</taxon>
        <taxon>Gunneridae</taxon>
        <taxon>Pentapetalae</taxon>
        <taxon>rosids</taxon>
        <taxon>malvids</taxon>
        <taxon>Malvales</taxon>
        <taxon>Malvaceae</taxon>
        <taxon>Malvoideae</taxon>
        <taxon>Hibiscus</taxon>
    </lineage>
</organism>
<keyword evidence="5 10" id="KW-0479">Metal-binding</keyword>
<evidence type="ECO:0000256" key="8">
    <source>
        <dbReference type="ARBA" id="ARBA00023180"/>
    </source>
</evidence>
<sequence length="443" mass="49463">MADSTSFCFSFLGLCFSFLLIIQTLHAHIGVYDDYLRERELLAKQNLDKAYHPNPEEVLNHYNHHAARAMARFNSTRRSMKGKNKSDGPCEAPNPIDNCWRCDKDWKESRTKLADCALGFGRGTTGGKDGENYVVTDSSDDILDPKPGTLRYAVIQSRPLWITFKHSMVITPDQELLIMTNDKTIDGRGVRVHVAYGAGITIQFAKNIIIHNIRVHDTFPCDGGSIKDGESHVGIRTRSDGDGISVFGSTNIWLDHLSMFRCGDGLIDVIQASTAITISNCHFTDHNDVMLFGAHDNYDLDEKMQITVALNHFGKGLVQRMPRCRFGFIHVVNNDYTNWLMYAIGGSSHPTIISQGNRYSASSERVNKEVTKRDYAPQSEWKNWDWRSEGDLFTNGAFFVESGSASASKKFGSDKMIPYKPGEKAPLLTKNSGALNCVSGKPC</sequence>
<dbReference type="InterPro" id="IPR018082">
    <property type="entry name" value="AmbAllergen"/>
</dbReference>
<dbReference type="InterPro" id="IPR045032">
    <property type="entry name" value="PEL"/>
</dbReference>
<feature type="domain" description="Pectate lyase" evidence="11">
    <location>
        <begin position="167"/>
        <end position="365"/>
    </location>
</feature>
<evidence type="ECO:0000256" key="10">
    <source>
        <dbReference type="RuleBase" id="RU361123"/>
    </source>
</evidence>
<reference evidence="12 13" key="1">
    <citation type="journal article" date="2024" name="G3 (Bethesda)">
        <title>Genome assembly of Hibiscus sabdariffa L. provides insights into metabolisms of medicinal natural products.</title>
        <authorList>
            <person name="Kim T."/>
        </authorList>
    </citation>
    <scope>NUCLEOTIDE SEQUENCE [LARGE SCALE GENOMIC DNA]</scope>
    <source>
        <strain evidence="12">TK-2024</strain>
        <tissue evidence="12">Old leaves</tissue>
    </source>
</reference>
<dbReference type="PRINTS" id="PR00807">
    <property type="entry name" value="AMBALLERGEN"/>
</dbReference>
<comment type="catalytic activity">
    <reaction evidence="1 10">
        <text>Eliminative cleavage of (1-&gt;4)-alpha-D-galacturonan to give oligosaccharides with 4-deoxy-alpha-D-galact-4-enuronosyl groups at their non-reducing ends.</text>
        <dbReference type="EC" id="4.2.2.2"/>
    </reaction>
</comment>